<feature type="compositionally biased region" description="Low complexity" evidence="1">
    <location>
        <begin position="17"/>
        <end position="29"/>
    </location>
</feature>
<name>R8BDC9_PHAM7</name>
<organism evidence="2 3">
    <name type="scientific">Phaeoacremonium minimum (strain UCR-PA7)</name>
    <name type="common">Esca disease fungus</name>
    <name type="synonym">Togninia minima</name>
    <dbReference type="NCBI Taxonomy" id="1286976"/>
    <lineage>
        <taxon>Eukaryota</taxon>
        <taxon>Fungi</taxon>
        <taxon>Dikarya</taxon>
        <taxon>Ascomycota</taxon>
        <taxon>Pezizomycotina</taxon>
        <taxon>Sordariomycetes</taxon>
        <taxon>Sordariomycetidae</taxon>
        <taxon>Togniniales</taxon>
        <taxon>Togniniaceae</taxon>
        <taxon>Phaeoacremonium</taxon>
    </lineage>
</organism>
<dbReference type="Proteomes" id="UP000014074">
    <property type="component" value="Unassembled WGS sequence"/>
</dbReference>
<sequence length="113" mass="12394">MDFNKIMSGVKDAVGGQNDQKQDQQQQQTDEQKWSDVGSSVKQALGDFQGDQAKGEKPDYAEIGKVAKKAYDAYSSEDNKQDYAGIGKDIAAGFMGGAKKEEQQSKPEEPRKD</sequence>
<accession>R8BDC9</accession>
<dbReference type="OrthoDB" id="5239135at2759"/>
<gene>
    <name evidence="2" type="ORF">UCRPA7_7218</name>
</gene>
<protein>
    <submittedName>
        <fullName evidence="2">Uncharacterized protein</fullName>
    </submittedName>
</protein>
<dbReference type="RefSeq" id="XP_007917943.1">
    <property type="nucleotide sequence ID" value="XM_007919752.1"/>
</dbReference>
<feature type="region of interest" description="Disordered" evidence="1">
    <location>
        <begin position="1"/>
        <end position="59"/>
    </location>
</feature>
<evidence type="ECO:0000256" key="1">
    <source>
        <dbReference type="SAM" id="MobiDB-lite"/>
    </source>
</evidence>
<dbReference type="EMBL" id="KB933272">
    <property type="protein sequence ID" value="EON97302.1"/>
    <property type="molecule type" value="Genomic_DNA"/>
</dbReference>
<proteinExistence type="predicted"/>
<dbReference type="AlphaFoldDB" id="R8BDC9"/>
<dbReference type="HOGENOM" id="CLU_2135274_0_0_1"/>
<evidence type="ECO:0000313" key="2">
    <source>
        <dbReference type="EMBL" id="EON97302.1"/>
    </source>
</evidence>
<keyword evidence="3" id="KW-1185">Reference proteome</keyword>
<dbReference type="GeneID" id="19327957"/>
<dbReference type="KEGG" id="tmn:UCRPA7_7218"/>
<dbReference type="eggNOG" id="ENOG502T4MZ">
    <property type="taxonomic scope" value="Eukaryota"/>
</dbReference>
<reference evidence="3" key="1">
    <citation type="journal article" date="2013" name="Genome Announc.">
        <title>Draft genome sequence of the ascomycete Phaeoacremonium aleophilum strain UCR-PA7, a causal agent of the esca disease complex in grapevines.</title>
        <authorList>
            <person name="Blanco-Ulate B."/>
            <person name="Rolshausen P."/>
            <person name="Cantu D."/>
        </authorList>
    </citation>
    <scope>NUCLEOTIDE SEQUENCE [LARGE SCALE GENOMIC DNA]</scope>
    <source>
        <strain evidence="3">UCR-PA7</strain>
    </source>
</reference>
<evidence type="ECO:0000313" key="3">
    <source>
        <dbReference type="Proteomes" id="UP000014074"/>
    </source>
</evidence>